<dbReference type="KEGG" id="hni:W911_05360"/>
<dbReference type="STRING" id="1029756.W911_05360"/>
<keyword evidence="4" id="KW-1185">Reference proteome</keyword>
<accession>V5SDB6</accession>
<feature type="signal peptide" evidence="2">
    <location>
        <begin position="1"/>
        <end position="32"/>
    </location>
</feature>
<reference evidence="3 4" key="1">
    <citation type="journal article" date="2014" name="Genome Announc.">
        <title>Complete Genome Sequence of Hyphomicrobium nitrativorans Strain NL23, a Denitrifying Bacterium Isolated from Biofilm of a Methanol-Fed Denitrification System Treating Seawater at the Montreal Biodome.</title>
        <authorList>
            <person name="Martineau C."/>
            <person name="Villeneuve C."/>
            <person name="Mauffrey F."/>
            <person name="Villemur R."/>
        </authorList>
    </citation>
    <scope>NUCLEOTIDE SEQUENCE [LARGE SCALE GENOMIC DNA]</scope>
    <source>
        <strain evidence="3">NL23</strain>
    </source>
</reference>
<dbReference type="InterPro" id="IPR019027">
    <property type="entry name" value="Pilus_biogenesis_CpaD-related"/>
</dbReference>
<name>V5SDB6_9HYPH</name>
<evidence type="ECO:0000256" key="1">
    <source>
        <dbReference type="SAM" id="MobiDB-lite"/>
    </source>
</evidence>
<dbReference type="Proteomes" id="UP000018542">
    <property type="component" value="Chromosome"/>
</dbReference>
<proteinExistence type="predicted"/>
<dbReference type="OrthoDB" id="9802674at2"/>
<organism evidence="3 4">
    <name type="scientific">Hyphomicrobium nitrativorans NL23</name>
    <dbReference type="NCBI Taxonomy" id="1029756"/>
    <lineage>
        <taxon>Bacteria</taxon>
        <taxon>Pseudomonadati</taxon>
        <taxon>Pseudomonadota</taxon>
        <taxon>Alphaproteobacteria</taxon>
        <taxon>Hyphomicrobiales</taxon>
        <taxon>Hyphomicrobiaceae</taxon>
        <taxon>Hyphomicrobium</taxon>
    </lineage>
</organism>
<dbReference type="PROSITE" id="PS51257">
    <property type="entry name" value="PROKAR_LIPOPROTEIN"/>
    <property type="match status" value="1"/>
</dbReference>
<evidence type="ECO:0000313" key="4">
    <source>
        <dbReference type="Proteomes" id="UP000018542"/>
    </source>
</evidence>
<feature type="region of interest" description="Disordered" evidence="1">
    <location>
        <begin position="204"/>
        <end position="251"/>
    </location>
</feature>
<evidence type="ECO:0000313" key="3">
    <source>
        <dbReference type="EMBL" id="AHB47944.1"/>
    </source>
</evidence>
<dbReference type="EMBL" id="CP006912">
    <property type="protein sequence ID" value="AHB47944.1"/>
    <property type="molecule type" value="Genomic_DNA"/>
</dbReference>
<protein>
    <submittedName>
        <fullName evidence="3">Pilus (Caulobacter type) biogenesis lipoprotein CpaD</fullName>
    </submittedName>
</protein>
<evidence type="ECO:0000256" key="2">
    <source>
        <dbReference type="SAM" id="SignalP"/>
    </source>
</evidence>
<keyword evidence="3" id="KW-0449">Lipoprotein</keyword>
<dbReference type="AlphaFoldDB" id="V5SDB6"/>
<dbReference type="Pfam" id="PF09476">
    <property type="entry name" value="Pilus_CpaD"/>
    <property type="match status" value="1"/>
</dbReference>
<dbReference type="NCBIfam" id="TIGR02522">
    <property type="entry name" value="pilus_cpaD"/>
    <property type="match status" value="1"/>
</dbReference>
<sequence>MQQTRQSPRVGRFEPRRATLACALLALVAVGAAGCRHDVGAPQVAGWSLVDPAQRHPIIVSQQPQTIEVNVAPQARRLSPRQRADVLDFVHRARASDAGNSRLVIQAPSGGNNEIAAMNAVGEIRQMVSDNGFAESSIAVEAYQGGRLSAPVRLSYLTYVAEAPTCGYWPTNLADQRDNANYWNFGCANQRNLAAMIANPADLIGPRTEGERYGDRRDVTFDKYVRGEHTGADRPTDPRDSTDVATDARTR</sequence>
<keyword evidence="2" id="KW-0732">Signal</keyword>
<dbReference type="PATRIC" id="fig|1029756.8.peg.1129"/>
<feature type="chain" id="PRO_5004740724" evidence="2">
    <location>
        <begin position="33"/>
        <end position="251"/>
    </location>
</feature>
<dbReference type="HOGENOM" id="CLU_098988_0_0_5"/>
<dbReference type="InterPro" id="IPR013361">
    <property type="entry name" value="Pilus_CpaD"/>
</dbReference>
<gene>
    <name evidence="3" type="ORF">W911_05360</name>
</gene>
<feature type="compositionally biased region" description="Basic and acidic residues" evidence="1">
    <location>
        <begin position="208"/>
        <end position="251"/>
    </location>
</feature>
<dbReference type="RefSeq" id="WP_023786474.1">
    <property type="nucleotide sequence ID" value="NC_022997.1"/>
</dbReference>